<dbReference type="OrthoDB" id="10019231at2759"/>
<dbReference type="Proteomes" id="UP000320762">
    <property type="component" value="Unassembled WGS sequence"/>
</dbReference>
<dbReference type="AlphaFoldDB" id="A0A550CH03"/>
<accession>A0A550CH03</accession>
<feature type="domain" description="Dienelactone hydrolase" evidence="1">
    <location>
        <begin position="24"/>
        <end position="268"/>
    </location>
</feature>
<gene>
    <name evidence="2" type="ORF">BD626DRAFT_456503</name>
</gene>
<organism evidence="2 3">
    <name type="scientific">Schizophyllum amplum</name>
    <dbReference type="NCBI Taxonomy" id="97359"/>
    <lineage>
        <taxon>Eukaryota</taxon>
        <taxon>Fungi</taxon>
        <taxon>Dikarya</taxon>
        <taxon>Basidiomycota</taxon>
        <taxon>Agaricomycotina</taxon>
        <taxon>Agaricomycetes</taxon>
        <taxon>Agaricomycetidae</taxon>
        <taxon>Agaricales</taxon>
        <taxon>Schizophyllaceae</taxon>
        <taxon>Schizophyllum</taxon>
    </lineage>
</organism>
<dbReference type="PANTHER" id="PTHR17630:SF44">
    <property type="entry name" value="PROTEIN AIM2"/>
    <property type="match status" value="1"/>
</dbReference>
<dbReference type="PANTHER" id="PTHR17630">
    <property type="entry name" value="DIENELACTONE HYDROLASE"/>
    <property type="match status" value="1"/>
</dbReference>
<evidence type="ECO:0000259" key="1">
    <source>
        <dbReference type="Pfam" id="PF01738"/>
    </source>
</evidence>
<dbReference type="InterPro" id="IPR029058">
    <property type="entry name" value="AB_hydrolase_fold"/>
</dbReference>
<name>A0A550CH03_9AGAR</name>
<comment type="caution">
    <text evidence="2">The sequence shown here is derived from an EMBL/GenBank/DDBJ whole genome shotgun (WGS) entry which is preliminary data.</text>
</comment>
<dbReference type="Pfam" id="PF01738">
    <property type="entry name" value="DLH"/>
    <property type="match status" value="1"/>
</dbReference>
<dbReference type="SUPFAM" id="SSF53474">
    <property type="entry name" value="alpha/beta-Hydrolases"/>
    <property type="match status" value="1"/>
</dbReference>
<protein>
    <submittedName>
        <fullName evidence="2">Dienelactone hydrolase</fullName>
    </submittedName>
</protein>
<keyword evidence="2" id="KW-0378">Hydrolase</keyword>
<evidence type="ECO:0000313" key="2">
    <source>
        <dbReference type="EMBL" id="TRM64079.1"/>
    </source>
</evidence>
<proteinExistence type="predicted"/>
<dbReference type="STRING" id="97359.A0A550CH03"/>
<sequence>MSCPNCVRGVVLPGEPEGTMRTDLDAYLASPNKSGDQWTPSTHAVVLLTDIFGLKLVNCKIMADRFSRELGCDVWVPNIFDPEAPVGVDELELPDRAGVKMSWGAIFRLVWIAATRLPTVLRNTPTKASARAEQFIERIRSDYKYTGVGAVGYCFGGSVVYKIASTSLVETAVVAHPGGFSDEQVKAIRVPISWALAEDDHGIPQKKADQAEALFAERKGKEGYVDYEFKVYPGTAHGFAARPNLAVPEVKAGYEGAFEQAVGWFKKTLTT</sequence>
<keyword evidence="3" id="KW-1185">Reference proteome</keyword>
<evidence type="ECO:0000313" key="3">
    <source>
        <dbReference type="Proteomes" id="UP000320762"/>
    </source>
</evidence>
<reference evidence="2 3" key="1">
    <citation type="journal article" date="2019" name="New Phytol.">
        <title>Comparative genomics reveals unique wood-decay strategies and fruiting body development in the Schizophyllaceae.</title>
        <authorList>
            <person name="Almasi E."/>
            <person name="Sahu N."/>
            <person name="Krizsan K."/>
            <person name="Balint B."/>
            <person name="Kovacs G.M."/>
            <person name="Kiss B."/>
            <person name="Cseklye J."/>
            <person name="Drula E."/>
            <person name="Henrissat B."/>
            <person name="Nagy I."/>
            <person name="Chovatia M."/>
            <person name="Adam C."/>
            <person name="LaButti K."/>
            <person name="Lipzen A."/>
            <person name="Riley R."/>
            <person name="Grigoriev I.V."/>
            <person name="Nagy L.G."/>
        </authorList>
    </citation>
    <scope>NUCLEOTIDE SEQUENCE [LARGE SCALE GENOMIC DNA]</scope>
    <source>
        <strain evidence="2 3">NL-1724</strain>
    </source>
</reference>
<dbReference type="EMBL" id="VDMD01000008">
    <property type="protein sequence ID" value="TRM64079.1"/>
    <property type="molecule type" value="Genomic_DNA"/>
</dbReference>
<dbReference type="InterPro" id="IPR002925">
    <property type="entry name" value="Dienelactn_hydro"/>
</dbReference>
<dbReference type="Gene3D" id="3.40.50.1820">
    <property type="entry name" value="alpha/beta hydrolase"/>
    <property type="match status" value="1"/>
</dbReference>
<dbReference type="GO" id="GO:0016787">
    <property type="term" value="F:hydrolase activity"/>
    <property type="evidence" value="ECO:0007669"/>
    <property type="project" value="UniProtKB-KW"/>
</dbReference>